<keyword evidence="5" id="KW-0539">Nucleus</keyword>
<keyword evidence="2" id="KW-0805">Transcription regulation</keyword>
<evidence type="ECO:0000313" key="8">
    <source>
        <dbReference type="EMBL" id="KAI5078378.1"/>
    </source>
</evidence>
<dbReference type="InterPro" id="IPR011598">
    <property type="entry name" value="bHLH_dom"/>
</dbReference>
<sequence length="339" mass="37425">MATVDQGINLQSSAAVNVSTINFLPAVPASSWTPAAAPHHHHHHDSATTNYAAIWEPTTTSNPGHEEEASAGQAHCMNLMERMAYTQHNLIGPTLEGTGHGAVNWAAAKYEDRDDEKLGDPLLKMKMMDEQYSSNYVSPNSINMSSHNDSSEVVQLVVNEEGSSNASDHHVYPHHHGFLLASPSSLLQQKRHRDHATPPHSNSSAPPHEIFDSQLQKKQRATPATKEALNNEDQATSGEVGPALNTNGRPRAKRGSATDPQSVYARQRRERINERLKILQNLVPNGAKVDIVTMLEEAISYVKFLQLQVKLLSSDEYWMYAPTTYNGIDVSFDMLQHST</sequence>
<evidence type="ECO:0000256" key="2">
    <source>
        <dbReference type="ARBA" id="ARBA00023015"/>
    </source>
</evidence>
<gene>
    <name evidence="8" type="ORF">GOP47_0006049</name>
</gene>
<evidence type="ECO:0000259" key="7">
    <source>
        <dbReference type="PROSITE" id="PS50888"/>
    </source>
</evidence>
<dbReference type="PANTHER" id="PTHR45914">
    <property type="entry name" value="TRANSCRIPTION FACTOR HEC3-RELATED"/>
    <property type="match status" value="1"/>
</dbReference>
<dbReference type="Pfam" id="PF00010">
    <property type="entry name" value="HLH"/>
    <property type="match status" value="1"/>
</dbReference>
<dbReference type="Proteomes" id="UP000886520">
    <property type="component" value="Chromosome 6"/>
</dbReference>
<dbReference type="OrthoDB" id="651283at2759"/>
<dbReference type="GO" id="GO:0003677">
    <property type="term" value="F:DNA binding"/>
    <property type="evidence" value="ECO:0007669"/>
    <property type="project" value="UniProtKB-KW"/>
</dbReference>
<dbReference type="FunFam" id="4.10.280.10:FF:000022">
    <property type="entry name" value="Basic helix-loop-helix transcription factor"/>
    <property type="match status" value="1"/>
</dbReference>
<dbReference type="CDD" id="cd11454">
    <property type="entry name" value="bHLH_AtIND_like"/>
    <property type="match status" value="1"/>
</dbReference>
<dbReference type="EMBL" id="JABFUD020000006">
    <property type="protein sequence ID" value="KAI5078378.1"/>
    <property type="molecule type" value="Genomic_DNA"/>
</dbReference>
<feature type="domain" description="BHLH" evidence="7">
    <location>
        <begin position="256"/>
        <end position="305"/>
    </location>
</feature>
<dbReference type="SMART" id="SM00353">
    <property type="entry name" value="HLH"/>
    <property type="match status" value="1"/>
</dbReference>
<evidence type="ECO:0000256" key="6">
    <source>
        <dbReference type="SAM" id="MobiDB-lite"/>
    </source>
</evidence>
<evidence type="ECO:0000256" key="3">
    <source>
        <dbReference type="ARBA" id="ARBA00023125"/>
    </source>
</evidence>
<evidence type="ECO:0000256" key="4">
    <source>
        <dbReference type="ARBA" id="ARBA00023163"/>
    </source>
</evidence>
<dbReference type="InterPro" id="IPR036638">
    <property type="entry name" value="HLH_DNA-bd_sf"/>
</dbReference>
<comment type="subcellular location">
    <subcellularLocation>
        <location evidence="1">Nucleus</location>
    </subcellularLocation>
</comment>
<comment type="caution">
    <text evidence="8">The sequence shown here is derived from an EMBL/GenBank/DDBJ whole genome shotgun (WGS) entry which is preliminary data.</text>
</comment>
<evidence type="ECO:0000313" key="9">
    <source>
        <dbReference type="Proteomes" id="UP000886520"/>
    </source>
</evidence>
<dbReference type="Gene3D" id="4.10.280.10">
    <property type="entry name" value="Helix-loop-helix DNA-binding domain"/>
    <property type="match status" value="1"/>
</dbReference>
<accession>A0A9D4V335</accession>
<protein>
    <recommendedName>
        <fullName evidence="7">BHLH domain-containing protein</fullName>
    </recommendedName>
</protein>
<keyword evidence="9" id="KW-1185">Reference proteome</keyword>
<evidence type="ECO:0000256" key="1">
    <source>
        <dbReference type="ARBA" id="ARBA00004123"/>
    </source>
</evidence>
<dbReference type="GO" id="GO:0005634">
    <property type="term" value="C:nucleus"/>
    <property type="evidence" value="ECO:0007669"/>
    <property type="project" value="UniProtKB-SubCell"/>
</dbReference>
<evidence type="ECO:0000256" key="5">
    <source>
        <dbReference type="ARBA" id="ARBA00023242"/>
    </source>
</evidence>
<organism evidence="8 9">
    <name type="scientific">Adiantum capillus-veneris</name>
    <name type="common">Maidenhair fern</name>
    <dbReference type="NCBI Taxonomy" id="13818"/>
    <lineage>
        <taxon>Eukaryota</taxon>
        <taxon>Viridiplantae</taxon>
        <taxon>Streptophyta</taxon>
        <taxon>Embryophyta</taxon>
        <taxon>Tracheophyta</taxon>
        <taxon>Polypodiopsida</taxon>
        <taxon>Polypodiidae</taxon>
        <taxon>Polypodiales</taxon>
        <taxon>Pteridineae</taxon>
        <taxon>Pteridaceae</taxon>
        <taxon>Vittarioideae</taxon>
        <taxon>Adiantum</taxon>
    </lineage>
</organism>
<feature type="region of interest" description="Disordered" evidence="6">
    <location>
        <begin position="187"/>
        <end position="265"/>
    </location>
</feature>
<keyword evidence="3" id="KW-0238">DNA-binding</keyword>
<dbReference type="InterPro" id="IPR045843">
    <property type="entry name" value="IND-like"/>
</dbReference>
<keyword evidence="4" id="KW-0804">Transcription</keyword>
<proteinExistence type="predicted"/>
<name>A0A9D4V335_ADICA</name>
<dbReference type="AlphaFoldDB" id="A0A9D4V335"/>
<dbReference type="PANTHER" id="PTHR45914:SF59">
    <property type="entry name" value="TRANSCRIPTION FACTOR BHLH83-LIKE"/>
    <property type="match status" value="1"/>
</dbReference>
<dbReference type="SUPFAM" id="SSF47459">
    <property type="entry name" value="HLH, helix-loop-helix DNA-binding domain"/>
    <property type="match status" value="1"/>
</dbReference>
<dbReference type="GO" id="GO:0046983">
    <property type="term" value="F:protein dimerization activity"/>
    <property type="evidence" value="ECO:0007669"/>
    <property type="project" value="InterPro"/>
</dbReference>
<reference evidence="8" key="1">
    <citation type="submission" date="2021-01" db="EMBL/GenBank/DDBJ databases">
        <title>Adiantum capillus-veneris genome.</title>
        <authorList>
            <person name="Fang Y."/>
            <person name="Liao Q."/>
        </authorList>
    </citation>
    <scope>NUCLEOTIDE SEQUENCE</scope>
    <source>
        <strain evidence="8">H3</strain>
        <tissue evidence="8">Leaf</tissue>
    </source>
</reference>
<dbReference type="GO" id="GO:0003700">
    <property type="term" value="F:DNA-binding transcription factor activity"/>
    <property type="evidence" value="ECO:0007669"/>
    <property type="project" value="InterPro"/>
</dbReference>
<dbReference type="PROSITE" id="PS50888">
    <property type="entry name" value="BHLH"/>
    <property type="match status" value="1"/>
</dbReference>